<proteinExistence type="predicted"/>
<gene>
    <name evidence="2" type="ORF">GCM10022255_090680</name>
</gene>
<keyword evidence="3" id="KW-1185">Reference proteome</keyword>
<evidence type="ECO:0000259" key="1">
    <source>
        <dbReference type="Pfam" id="PF01814"/>
    </source>
</evidence>
<comment type="caution">
    <text evidence="2">The sequence shown here is derived from an EMBL/GenBank/DDBJ whole genome shotgun (WGS) entry which is preliminary data.</text>
</comment>
<feature type="domain" description="Hemerythrin-like" evidence="1">
    <location>
        <begin position="36"/>
        <end position="167"/>
    </location>
</feature>
<name>A0ABP8DPH0_9ACTN</name>
<dbReference type="Gene3D" id="1.20.120.520">
    <property type="entry name" value="nmb1532 protein domain like"/>
    <property type="match status" value="1"/>
</dbReference>
<evidence type="ECO:0000313" key="3">
    <source>
        <dbReference type="Proteomes" id="UP001500620"/>
    </source>
</evidence>
<dbReference type="Proteomes" id="UP001500620">
    <property type="component" value="Unassembled WGS sequence"/>
</dbReference>
<dbReference type="RefSeq" id="WP_345137665.1">
    <property type="nucleotide sequence ID" value="NZ_BAABAT010000042.1"/>
</dbReference>
<dbReference type="InterPro" id="IPR012312">
    <property type="entry name" value="Hemerythrin-like"/>
</dbReference>
<dbReference type="CDD" id="cd12108">
    <property type="entry name" value="Hr-like"/>
    <property type="match status" value="1"/>
</dbReference>
<reference evidence="3" key="1">
    <citation type="journal article" date="2019" name="Int. J. Syst. Evol. Microbiol.">
        <title>The Global Catalogue of Microorganisms (GCM) 10K type strain sequencing project: providing services to taxonomists for standard genome sequencing and annotation.</title>
        <authorList>
            <consortium name="The Broad Institute Genomics Platform"/>
            <consortium name="The Broad Institute Genome Sequencing Center for Infectious Disease"/>
            <person name="Wu L."/>
            <person name="Ma J."/>
        </authorList>
    </citation>
    <scope>NUCLEOTIDE SEQUENCE [LARGE SCALE GENOMIC DNA]</scope>
    <source>
        <strain evidence="3">JCM 17441</strain>
    </source>
</reference>
<sequence length="248" mass="26982">MTATIRPDGALGVEQLVLPGQTAAPAGPVDPAGMYLMHHAFRRDLALFTVASAATPAGDRACWKRLQRRWALFSRALHKHHHGEDSGLWPLLLQRSAGGEDAAVLRAMAAEHEHIDPLLQACGAGFAGLAAETTGTADAREVLAGHVTELRDRLEAHLAHEERDAMALVQAHLTQHDWERLDKEHFAPQYSPRDVPAVLAWVMHGLPPHAVRRIPGGPALRAVGGLLVRRFARAERRTFRYVAPATGA</sequence>
<evidence type="ECO:0000313" key="2">
    <source>
        <dbReference type="EMBL" id="GAA4260762.1"/>
    </source>
</evidence>
<organism evidence="2 3">
    <name type="scientific">Dactylosporangium darangshiense</name>
    <dbReference type="NCBI Taxonomy" id="579108"/>
    <lineage>
        <taxon>Bacteria</taxon>
        <taxon>Bacillati</taxon>
        <taxon>Actinomycetota</taxon>
        <taxon>Actinomycetes</taxon>
        <taxon>Micromonosporales</taxon>
        <taxon>Micromonosporaceae</taxon>
        <taxon>Dactylosporangium</taxon>
    </lineage>
</organism>
<protein>
    <recommendedName>
        <fullName evidence="1">Hemerythrin-like domain-containing protein</fullName>
    </recommendedName>
</protein>
<dbReference type="Pfam" id="PF01814">
    <property type="entry name" value="Hemerythrin"/>
    <property type="match status" value="1"/>
</dbReference>
<accession>A0ABP8DPH0</accession>
<dbReference type="EMBL" id="BAABAT010000042">
    <property type="protein sequence ID" value="GAA4260762.1"/>
    <property type="molecule type" value="Genomic_DNA"/>
</dbReference>